<reference evidence="4 5" key="1">
    <citation type="journal article" date="2012" name="Science">
        <title>The Paleozoic origin of enzymatic lignin decomposition reconstructed from 31 fungal genomes.</title>
        <authorList>
            <person name="Floudas D."/>
            <person name="Binder M."/>
            <person name="Riley R."/>
            <person name="Barry K."/>
            <person name="Blanchette R.A."/>
            <person name="Henrissat B."/>
            <person name="Martinez A.T."/>
            <person name="Otillar R."/>
            <person name="Spatafora J.W."/>
            <person name="Yadav J.S."/>
            <person name="Aerts A."/>
            <person name="Benoit I."/>
            <person name="Boyd A."/>
            <person name="Carlson A."/>
            <person name="Copeland A."/>
            <person name="Coutinho P.M."/>
            <person name="de Vries R.P."/>
            <person name="Ferreira P."/>
            <person name="Findley K."/>
            <person name="Foster B."/>
            <person name="Gaskell J."/>
            <person name="Glotzer D."/>
            <person name="Gorecki P."/>
            <person name="Heitman J."/>
            <person name="Hesse C."/>
            <person name="Hori C."/>
            <person name="Igarashi K."/>
            <person name="Jurgens J.A."/>
            <person name="Kallen N."/>
            <person name="Kersten P."/>
            <person name="Kohler A."/>
            <person name="Kuees U."/>
            <person name="Kumar T.K.A."/>
            <person name="Kuo A."/>
            <person name="LaButti K."/>
            <person name="Larrondo L.F."/>
            <person name="Lindquist E."/>
            <person name="Ling A."/>
            <person name="Lombard V."/>
            <person name="Lucas S."/>
            <person name="Lundell T."/>
            <person name="Martin R."/>
            <person name="McLaughlin D.J."/>
            <person name="Morgenstern I."/>
            <person name="Morin E."/>
            <person name="Murat C."/>
            <person name="Nagy L.G."/>
            <person name="Nolan M."/>
            <person name="Ohm R.A."/>
            <person name="Patyshakuliyeva A."/>
            <person name="Rokas A."/>
            <person name="Ruiz-Duenas F.J."/>
            <person name="Sabat G."/>
            <person name="Salamov A."/>
            <person name="Samejima M."/>
            <person name="Schmutz J."/>
            <person name="Slot J.C."/>
            <person name="St John F."/>
            <person name="Stenlid J."/>
            <person name="Sun H."/>
            <person name="Sun S."/>
            <person name="Syed K."/>
            <person name="Tsang A."/>
            <person name="Wiebenga A."/>
            <person name="Young D."/>
            <person name="Pisabarro A."/>
            <person name="Eastwood D.C."/>
            <person name="Martin F."/>
            <person name="Cullen D."/>
            <person name="Grigoriev I.V."/>
            <person name="Hibbett D.S."/>
        </authorList>
    </citation>
    <scope>NUCLEOTIDE SEQUENCE [LARGE SCALE GENOMIC DNA]</scope>
    <source>
        <strain evidence="4 5">LYAD-421 SS1</strain>
    </source>
</reference>
<dbReference type="SMART" id="SM00320">
    <property type="entry name" value="WD40"/>
    <property type="match status" value="2"/>
</dbReference>
<dbReference type="RefSeq" id="XP_007371867.1">
    <property type="nucleotide sequence ID" value="XM_007371805.1"/>
</dbReference>
<dbReference type="KEGG" id="dsq:DICSQDRAFT_39885"/>
<evidence type="ECO:0000313" key="5">
    <source>
        <dbReference type="Proteomes" id="UP000053319"/>
    </source>
</evidence>
<evidence type="ECO:0000256" key="3">
    <source>
        <dbReference type="PROSITE-ProRule" id="PRU00221"/>
    </source>
</evidence>
<evidence type="ECO:0000313" key="4">
    <source>
        <dbReference type="EMBL" id="EJF55393.1"/>
    </source>
</evidence>
<name>R7SHP0_DICSQ</name>
<gene>
    <name evidence="4" type="ORF">DICSQDRAFT_39885</name>
</gene>
<evidence type="ECO:0000256" key="1">
    <source>
        <dbReference type="ARBA" id="ARBA00022574"/>
    </source>
</evidence>
<proteinExistence type="predicted"/>
<keyword evidence="1 3" id="KW-0853">WD repeat</keyword>
<feature type="non-terminal residue" evidence="4">
    <location>
        <position position="1"/>
    </location>
</feature>
<dbReference type="InterPro" id="IPR036322">
    <property type="entry name" value="WD40_repeat_dom_sf"/>
</dbReference>
<dbReference type="Pfam" id="PF00400">
    <property type="entry name" value="WD40"/>
    <property type="match status" value="2"/>
</dbReference>
<feature type="repeat" description="WD" evidence="3">
    <location>
        <begin position="42"/>
        <end position="74"/>
    </location>
</feature>
<keyword evidence="2" id="KW-0677">Repeat</keyword>
<dbReference type="SUPFAM" id="SSF50978">
    <property type="entry name" value="WD40 repeat-like"/>
    <property type="match status" value="1"/>
</dbReference>
<feature type="repeat" description="WD" evidence="3">
    <location>
        <begin position="1"/>
        <end position="32"/>
    </location>
</feature>
<accession>R7SHP0</accession>
<dbReference type="HOGENOM" id="CLU_000288_57_30_1"/>
<dbReference type="PROSITE" id="PS50082">
    <property type="entry name" value="WD_REPEATS_2"/>
    <property type="match status" value="2"/>
</dbReference>
<dbReference type="InterPro" id="IPR015943">
    <property type="entry name" value="WD40/YVTN_repeat-like_dom_sf"/>
</dbReference>
<dbReference type="PANTHER" id="PTHR19848:SF8">
    <property type="entry name" value="F-BOX AND WD REPEAT DOMAIN CONTAINING 7"/>
    <property type="match status" value="1"/>
</dbReference>
<dbReference type="PROSITE" id="PS50294">
    <property type="entry name" value="WD_REPEATS_REGION"/>
    <property type="match status" value="2"/>
</dbReference>
<dbReference type="Proteomes" id="UP000053319">
    <property type="component" value="Unassembled WGS sequence"/>
</dbReference>
<organism evidence="4 5">
    <name type="scientific">Dichomitus squalens (strain LYAD-421)</name>
    <name type="common">Western red white-rot fungus</name>
    <dbReference type="NCBI Taxonomy" id="732165"/>
    <lineage>
        <taxon>Eukaryota</taxon>
        <taxon>Fungi</taxon>
        <taxon>Dikarya</taxon>
        <taxon>Basidiomycota</taxon>
        <taxon>Agaricomycotina</taxon>
        <taxon>Agaricomycetes</taxon>
        <taxon>Polyporales</taxon>
        <taxon>Polyporaceae</taxon>
        <taxon>Dichomitus</taxon>
    </lineage>
</organism>
<dbReference type="Gene3D" id="2.130.10.10">
    <property type="entry name" value="YVTN repeat-like/Quinoprotein amine dehydrogenase"/>
    <property type="match status" value="1"/>
</dbReference>
<evidence type="ECO:0000256" key="2">
    <source>
        <dbReference type="ARBA" id="ARBA00022737"/>
    </source>
</evidence>
<protein>
    <submittedName>
        <fullName evidence="4">WD40 repeat-like protein</fullName>
    </submittedName>
</protein>
<dbReference type="PANTHER" id="PTHR19848">
    <property type="entry name" value="WD40 REPEAT PROTEIN"/>
    <property type="match status" value="1"/>
</dbReference>
<dbReference type="GeneID" id="18841869"/>
<sequence length="74" mass="7816">PGHDSPVTALVVSSDGRWVATASMDATIILWDARDACISQEWFAHDGGVSDLAFSSDNRHLLSAGEDGKVSVTD</sequence>
<dbReference type="AlphaFoldDB" id="R7SHP0"/>
<dbReference type="InterPro" id="IPR001680">
    <property type="entry name" value="WD40_rpt"/>
</dbReference>
<feature type="non-terminal residue" evidence="4">
    <location>
        <position position="74"/>
    </location>
</feature>
<dbReference type="EMBL" id="JH719703">
    <property type="protein sequence ID" value="EJF55393.1"/>
    <property type="molecule type" value="Genomic_DNA"/>
</dbReference>